<dbReference type="RefSeq" id="WP_065327346.1">
    <property type="nucleotide sequence ID" value="NZ_NFFZ01000004.1"/>
</dbReference>
<dbReference type="Proteomes" id="UP000194857">
    <property type="component" value="Unassembled WGS sequence"/>
</dbReference>
<proteinExistence type="predicted"/>
<gene>
    <name evidence="1" type="ORF">CAZ10_11090</name>
</gene>
<reference evidence="1 2" key="1">
    <citation type="submission" date="2017-05" db="EMBL/GenBank/DDBJ databases">
        <authorList>
            <person name="Song R."/>
            <person name="Chenine A.L."/>
            <person name="Ruprecht R.M."/>
        </authorList>
    </citation>
    <scope>NUCLEOTIDE SEQUENCE [LARGE SCALE GENOMIC DNA]</scope>
    <source>
        <strain evidence="1 2">S567_C10_BS</strain>
    </source>
</reference>
<protein>
    <submittedName>
        <fullName evidence="1">Uncharacterized protein</fullName>
    </submittedName>
</protein>
<sequence length="253" mass="28525">MQKSTKFPEAALQTWPYLQPMSFRSRSEIEDFARQQQKLAGKSQKLFQERLDKLKSDGGSIRSYPTPSLDVRDECVVDLGLLKAMARGVANNAVKATSEPVAVVPKVESDVPPEFDQTLVHDEMYAGVEIEPECDKSIPVGPEGEAAQPQVIDWSDAFTGEISFYGKYAYLFKPENQKKKPSYVIRLGTKDHWGVDLERIMKEHKFKKGDRIALKCIGMMPVTIEEVGYDDQGNETVILRPGKRKTWVAKRIG</sequence>
<dbReference type="EMBL" id="NFFZ01000004">
    <property type="protein sequence ID" value="OTI63363.1"/>
    <property type="molecule type" value="Genomic_DNA"/>
</dbReference>
<name>A0A241XS88_PSEAI</name>
<evidence type="ECO:0000313" key="2">
    <source>
        <dbReference type="Proteomes" id="UP000194857"/>
    </source>
</evidence>
<organism evidence="1 2">
    <name type="scientific">Pseudomonas aeruginosa</name>
    <dbReference type="NCBI Taxonomy" id="287"/>
    <lineage>
        <taxon>Bacteria</taxon>
        <taxon>Pseudomonadati</taxon>
        <taxon>Pseudomonadota</taxon>
        <taxon>Gammaproteobacteria</taxon>
        <taxon>Pseudomonadales</taxon>
        <taxon>Pseudomonadaceae</taxon>
        <taxon>Pseudomonas</taxon>
    </lineage>
</organism>
<comment type="caution">
    <text evidence="1">The sequence shown here is derived from an EMBL/GenBank/DDBJ whole genome shotgun (WGS) entry which is preliminary data.</text>
</comment>
<dbReference type="AlphaFoldDB" id="A0A241XS88"/>
<evidence type="ECO:0000313" key="1">
    <source>
        <dbReference type="EMBL" id="OTI63363.1"/>
    </source>
</evidence>
<accession>A0A241XS88</accession>